<dbReference type="PROSITE" id="PS50135">
    <property type="entry name" value="ZF_ZZ_2"/>
    <property type="match status" value="1"/>
</dbReference>
<keyword evidence="3" id="KW-0862">Zinc</keyword>
<dbReference type="PANTHER" id="PTHR15090">
    <property type="entry name" value="SEQUESTOSOME 1-RELATED"/>
    <property type="match status" value="1"/>
</dbReference>
<dbReference type="GO" id="GO:0000423">
    <property type="term" value="P:mitophagy"/>
    <property type="evidence" value="ECO:0007669"/>
    <property type="project" value="TreeGrafter"/>
</dbReference>
<dbReference type="GO" id="GO:0016235">
    <property type="term" value="C:aggresome"/>
    <property type="evidence" value="ECO:0007669"/>
    <property type="project" value="TreeGrafter"/>
</dbReference>
<dbReference type="GO" id="GO:0070530">
    <property type="term" value="F:K63-linked polyubiquitin modification-dependent protein binding"/>
    <property type="evidence" value="ECO:0007669"/>
    <property type="project" value="TreeGrafter"/>
</dbReference>
<dbReference type="Pfam" id="PF00569">
    <property type="entry name" value="ZZ"/>
    <property type="match status" value="1"/>
</dbReference>
<feature type="domain" description="ZZ-type" evidence="7">
    <location>
        <begin position="211"/>
        <end position="261"/>
    </location>
</feature>
<dbReference type="SMART" id="SM00291">
    <property type="entry name" value="ZnF_ZZ"/>
    <property type="match status" value="1"/>
</dbReference>
<gene>
    <name evidence="8" type="ORF">CAMP_LOCUS12160</name>
</gene>
<keyword evidence="9" id="KW-1185">Reference proteome</keyword>
<dbReference type="SMART" id="SM00165">
    <property type="entry name" value="UBA"/>
    <property type="match status" value="1"/>
</dbReference>
<feature type="domain" description="UBA" evidence="6">
    <location>
        <begin position="651"/>
        <end position="692"/>
    </location>
</feature>
<organism evidence="8 9">
    <name type="scientific">Caenorhabditis angaria</name>
    <dbReference type="NCBI Taxonomy" id="860376"/>
    <lineage>
        <taxon>Eukaryota</taxon>
        <taxon>Metazoa</taxon>
        <taxon>Ecdysozoa</taxon>
        <taxon>Nematoda</taxon>
        <taxon>Chromadorea</taxon>
        <taxon>Rhabditida</taxon>
        <taxon>Rhabditina</taxon>
        <taxon>Rhabditomorpha</taxon>
        <taxon>Rhabditoidea</taxon>
        <taxon>Rhabditidae</taxon>
        <taxon>Peloderinae</taxon>
        <taxon>Caenorhabditis</taxon>
    </lineage>
</organism>
<dbReference type="OrthoDB" id="2122982at2759"/>
<dbReference type="GO" id="GO:0007032">
    <property type="term" value="P:endosome organization"/>
    <property type="evidence" value="ECO:0007669"/>
    <property type="project" value="TreeGrafter"/>
</dbReference>
<dbReference type="GO" id="GO:0035973">
    <property type="term" value="P:aggrephagy"/>
    <property type="evidence" value="ECO:0007669"/>
    <property type="project" value="TreeGrafter"/>
</dbReference>
<keyword evidence="2 4" id="KW-0863">Zinc-finger</keyword>
<dbReference type="PROSITE" id="PS50030">
    <property type="entry name" value="UBA"/>
    <property type="match status" value="1"/>
</dbReference>
<name>A0A9P1IPE3_9PELO</name>
<dbReference type="EMBL" id="CANHGI010000004">
    <property type="protein sequence ID" value="CAI5449523.1"/>
    <property type="molecule type" value="Genomic_DNA"/>
</dbReference>
<dbReference type="GO" id="GO:0005080">
    <property type="term" value="F:protein kinase C binding"/>
    <property type="evidence" value="ECO:0007669"/>
    <property type="project" value="TreeGrafter"/>
</dbReference>
<dbReference type="InterPro" id="IPR000433">
    <property type="entry name" value="Znf_ZZ"/>
</dbReference>
<sequence length="694" mass="77156">MDNSNLPLIGNGLPYCAVTAEIYVRRKLIKTARLAPSLNGCINEVIAHMRNVEKIEVADLALYVITSIDSAEVEVTSAAEFFHRCMSSYHCGNGLVKVYFMERQKQQPKTLEVIPMGWTSQRQSEDQKMEQLQEATIEETKKALQILSKQTITNIRKQSEVIRQSLADAKEDYEFVIRGYQQQLEEYQQKLSKSTVALKANPVGGLKKGYAHSATCDECDDSITGRRFKCLVCPDYDLCSKCEAEGLHSHHALLRTTHPRETIVPIYVREGMAKIRKELRCPRVPSPDFTRSSSRKIKHSTIPRVDQLKTPKLFAPNEMLAKLQLAEKALENYRVQKLEEQKQKSFEQQLVTLKETCLRSLKAPLVEVKTAANPINDINMAALTKAVEQISVDHKILHDALVVKKADVPKKIEVEDGDESDSSSIISLETSENEMLAKVQLAEKALENYRVAKLEEQKQKSFEQQLVTLKETCLRSLKAPLVEVKTAANPINDINMASLTKAVEQISVDHKILHDALVKKAEVPKKIEVEDGDESDSSSIISLDSIEDFEDDEIEESRQVLPEPISTAIEPTDEEEGLHTAVAPTPEPAQFQEADGTKTALPLGADEDGCMTAVAPTPEPVALENRIANYPVVPVFTQGQAIRLPIAHVQTASADATASALLEMGFSFTEIQKALSSCGVGVEKCVQFILHKGF</sequence>
<evidence type="ECO:0000256" key="2">
    <source>
        <dbReference type="ARBA" id="ARBA00022771"/>
    </source>
</evidence>
<evidence type="ECO:0008006" key="10">
    <source>
        <dbReference type="Google" id="ProtNLM"/>
    </source>
</evidence>
<evidence type="ECO:0000259" key="6">
    <source>
        <dbReference type="PROSITE" id="PS50030"/>
    </source>
</evidence>
<dbReference type="SUPFAM" id="SSF57850">
    <property type="entry name" value="RING/U-box"/>
    <property type="match status" value="1"/>
</dbReference>
<evidence type="ECO:0000259" key="7">
    <source>
        <dbReference type="PROSITE" id="PS50135"/>
    </source>
</evidence>
<protein>
    <recommendedName>
        <fullName evidence="10">ZZ-type domain-containing protein</fullName>
    </recommendedName>
</protein>
<dbReference type="Gene3D" id="3.30.60.90">
    <property type="match status" value="1"/>
</dbReference>
<proteinExistence type="predicted"/>
<dbReference type="PROSITE" id="PS01357">
    <property type="entry name" value="ZF_ZZ_1"/>
    <property type="match status" value="1"/>
</dbReference>
<evidence type="ECO:0000313" key="9">
    <source>
        <dbReference type="Proteomes" id="UP001152747"/>
    </source>
</evidence>
<dbReference type="Proteomes" id="UP001152747">
    <property type="component" value="Unassembled WGS sequence"/>
</dbReference>
<dbReference type="CDD" id="cd02340">
    <property type="entry name" value="ZZ_NBR1_like"/>
    <property type="match status" value="1"/>
</dbReference>
<accession>A0A9P1IPE3</accession>
<dbReference type="PANTHER" id="PTHR15090:SF0">
    <property type="entry name" value="SEQUESTOSOME-1"/>
    <property type="match status" value="1"/>
</dbReference>
<evidence type="ECO:0000256" key="1">
    <source>
        <dbReference type="ARBA" id="ARBA00022723"/>
    </source>
</evidence>
<dbReference type="InterPro" id="IPR015940">
    <property type="entry name" value="UBA"/>
</dbReference>
<evidence type="ECO:0000256" key="5">
    <source>
        <dbReference type="SAM" id="Coils"/>
    </source>
</evidence>
<evidence type="ECO:0000256" key="4">
    <source>
        <dbReference type="PROSITE-ProRule" id="PRU00228"/>
    </source>
</evidence>
<feature type="coiled-coil region" evidence="5">
    <location>
        <begin position="439"/>
        <end position="472"/>
    </location>
</feature>
<feature type="coiled-coil region" evidence="5">
    <location>
        <begin position="170"/>
        <end position="197"/>
    </location>
</feature>
<keyword evidence="1" id="KW-0479">Metal-binding</keyword>
<evidence type="ECO:0000313" key="8">
    <source>
        <dbReference type="EMBL" id="CAI5449523.1"/>
    </source>
</evidence>
<dbReference type="AlphaFoldDB" id="A0A9P1IPE3"/>
<evidence type="ECO:0000256" key="3">
    <source>
        <dbReference type="ARBA" id="ARBA00022833"/>
    </source>
</evidence>
<dbReference type="InterPro" id="IPR052260">
    <property type="entry name" value="Autophagy_Rcpt_SigReg"/>
</dbReference>
<keyword evidence="5" id="KW-0175">Coiled coil</keyword>
<reference evidence="8" key="1">
    <citation type="submission" date="2022-11" db="EMBL/GenBank/DDBJ databases">
        <authorList>
            <person name="Kikuchi T."/>
        </authorList>
    </citation>
    <scope>NUCLEOTIDE SEQUENCE</scope>
    <source>
        <strain evidence="8">PS1010</strain>
    </source>
</reference>
<dbReference type="GO" id="GO:0044753">
    <property type="term" value="C:amphisome"/>
    <property type="evidence" value="ECO:0007669"/>
    <property type="project" value="TreeGrafter"/>
</dbReference>
<dbReference type="InterPro" id="IPR043145">
    <property type="entry name" value="Znf_ZZ_sf"/>
</dbReference>
<dbReference type="GO" id="GO:0008270">
    <property type="term" value="F:zinc ion binding"/>
    <property type="evidence" value="ECO:0007669"/>
    <property type="project" value="UniProtKB-KW"/>
</dbReference>
<comment type="caution">
    <text evidence="8">The sequence shown here is derived from an EMBL/GenBank/DDBJ whole genome shotgun (WGS) entry which is preliminary data.</text>
</comment>